<dbReference type="PANTHER" id="PTHR10188">
    <property type="entry name" value="L-ASPARAGINASE"/>
    <property type="match status" value="1"/>
</dbReference>
<feature type="chain" id="PRO_5047480402" evidence="1">
    <location>
        <begin position="27"/>
        <end position="339"/>
    </location>
</feature>
<evidence type="ECO:0000256" key="1">
    <source>
        <dbReference type="SAM" id="SignalP"/>
    </source>
</evidence>
<proteinExistence type="predicted"/>
<feature type="signal peptide" evidence="1">
    <location>
        <begin position="1"/>
        <end position="26"/>
    </location>
</feature>
<dbReference type="Gene3D" id="3.60.20.30">
    <property type="entry name" value="(Glycosyl)asparaginase"/>
    <property type="match status" value="1"/>
</dbReference>
<dbReference type="PANTHER" id="PTHR10188:SF6">
    <property type="entry name" value="N(4)-(BETA-N-ACETYLGLUCOSAMINYL)-L-ASPARAGINASE"/>
    <property type="match status" value="1"/>
</dbReference>
<accession>A0ABP7PZE0</accession>
<dbReference type="InterPro" id="IPR006311">
    <property type="entry name" value="TAT_signal"/>
</dbReference>
<dbReference type="RefSeq" id="WP_259096470.1">
    <property type="nucleotide sequence ID" value="NZ_BAAAZC010000017.1"/>
</dbReference>
<organism evidence="2 3">
    <name type="scientific">Mucilaginibacter dorajii</name>
    <dbReference type="NCBI Taxonomy" id="692994"/>
    <lineage>
        <taxon>Bacteria</taxon>
        <taxon>Pseudomonadati</taxon>
        <taxon>Bacteroidota</taxon>
        <taxon>Sphingobacteriia</taxon>
        <taxon>Sphingobacteriales</taxon>
        <taxon>Sphingobacteriaceae</taxon>
        <taxon>Mucilaginibacter</taxon>
    </lineage>
</organism>
<dbReference type="InterPro" id="IPR000246">
    <property type="entry name" value="Peptidase_T2"/>
</dbReference>
<evidence type="ECO:0000313" key="3">
    <source>
        <dbReference type="Proteomes" id="UP001500742"/>
    </source>
</evidence>
<dbReference type="PROSITE" id="PS51318">
    <property type="entry name" value="TAT"/>
    <property type="match status" value="1"/>
</dbReference>
<dbReference type="CDD" id="cd04513">
    <property type="entry name" value="Glycosylasparaginase"/>
    <property type="match status" value="1"/>
</dbReference>
<dbReference type="Proteomes" id="UP001500742">
    <property type="component" value="Unassembled WGS sequence"/>
</dbReference>
<dbReference type="EMBL" id="BAAAZC010000017">
    <property type="protein sequence ID" value="GAA3972598.1"/>
    <property type="molecule type" value="Genomic_DNA"/>
</dbReference>
<protein>
    <submittedName>
        <fullName evidence="2">N(4)-(Beta-N-acetylglucosaminyl)-L-asparaginase</fullName>
    </submittedName>
</protein>
<keyword evidence="1" id="KW-0732">Signal</keyword>
<name>A0ABP7PZE0_9SPHI</name>
<evidence type="ECO:0000313" key="2">
    <source>
        <dbReference type="EMBL" id="GAA3972598.1"/>
    </source>
</evidence>
<dbReference type="InterPro" id="IPR029055">
    <property type="entry name" value="Ntn_hydrolases_N"/>
</dbReference>
<reference evidence="3" key="1">
    <citation type="journal article" date="2019" name="Int. J. Syst. Evol. Microbiol.">
        <title>The Global Catalogue of Microorganisms (GCM) 10K type strain sequencing project: providing services to taxonomists for standard genome sequencing and annotation.</title>
        <authorList>
            <consortium name="The Broad Institute Genomics Platform"/>
            <consortium name="The Broad Institute Genome Sequencing Center for Infectious Disease"/>
            <person name="Wu L."/>
            <person name="Ma J."/>
        </authorList>
    </citation>
    <scope>NUCLEOTIDE SEQUENCE [LARGE SCALE GENOMIC DNA]</scope>
    <source>
        <strain evidence="3">JCM 16601</strain>
    </source>
</reference>
<dbReference type="SUPFAM" id="SSF56235">
    <property type="entry name" value="N-terminal nucleophile aminohydrolases (Ntn hydrolases)"/>
    <property type="match status" value="1"/>
</dbReference>
<dbReference type="Pfam" id="PF01112">
    <property type="entry name" value="Asparaginase_2"/>
    <property type="match status" value="1"/>
</dbReference>
<keyword evidence="3" id="KW-1185">Reference proteome</keyword>
<gene>
    <name evidence="2" type="ORF">GCM10022210_23020</name>
</gene>
<sequence length="339" mass="36232">MYNRRKFIKISAAGASLAALSKSAIAKTVALKPETTLPIVISTWDFGIYANKEAWKTLVKGGRALDAIEAGARVPEELDITNGTVGRTGTPDRDGHVTLDSCIMDEFGNCGSVAAMENIAHPISVARMVMERTPHVMLVGEGATQFAVEQGMKKEKLLTPKAEKAWKEWLKTAKYSPVMNVENGSNRPGGKYNHDTIGMLAIDAKGNISGGCTTSGMAFKMHGRVGDSPIIGAGLYVDNEVGGATSTGVGEEVIRNVGSFLVVELMRQGLSPEDACKEAVNRIIKKKPETAKNIQVGFLAINKKGEYGAYAIQPGFSYAVANAQTQDLLIKGKSHYPAQ</sequence>
<comment type="caution">
    <text evidence="2">The sequence shown here is derived from an EMBL/GenBank/DDBJ whole genome shotgun (WGS) entry which is preliminary data.</text>
</comment>